<protein>
    <submittedName>
        <fullName evidence="1">Uncharacterized protein</fullName>
    </submittedName>
</protein>
<keyword evidence="2" id="KW-1185">Reference proteome</keyword>
<organism evidence="1 2">
    <name type="scientific">Eumeta variegata</name>
    <name type="common">Bagworm moth</name>
    <name type="synonym">Eumeta japonica</name>
    <dbReference type="NCBI Taxonomy" id="151549"/>
    <lineage>
        <taxon>Eukaryota</taxon>
        <taxon>Metazoa</taxon>
        <taxon>Ecdysozoa</taxon>
        <taxon>Arthropoda</taxon>
        <taxon>Hexapoda</taxon>
        <taxon>Insecta</taxon>
        <taxon>Pterygota</taxon>
        <taxon>Neoptera</taxon>
        <taxon>Endopterygota</taxon>
        <taxon>Lepidoptera</taxon>
        <taxon>Glossata</taxon>
        <taxon>Ditrysia</taxon>
        <taxon>Tineoidea</taxon>
        <taxon>Psychidae</taxon>
        <taxon>Oiketicinae</taxon>
        <taxon>Eumeta</taxon>
    </lineage>
</organism>
<dbReference type="Proteomes" id="UP000299102">
    <property type="component" value="Unassembled WGS sequence"/>
</dbReference>
<name>A0A4C2A785_EUMVA</name>
<dbReference type="EMBL" id="BGZK01002797">
    <property type="protein sequence ID" value="GBP96526.1"/>
    <property type="molecule type" value="Genomic_DNA"/>
</dbReference>
<comment type="caution">
    <text evidence="1">The sequence shown here is derived from an EMBL/GenBank/DDBJ whole genome shotgun (WGS) entry which is preliminary data.</text>
</comment>
<evidence type="ECO:0000313" key="2">
    <source>
        <dbReference type="Proteomes" id="UP000299102"/>
    </source>
</evidence>
<sequence>MQLRPPRPVSAFLQNPLSRDCQSRGELDTDTERRGASYGKWRVNDVPTRHMHAPFADTRDLAEVQKRQRIDRRR</sequence>
<reference evidence="1 2" key="1">
    <citation type="journal article" date="2019" name="Commun. Biol.">
        <title>The bagworm genome reveals a unique fibroin gene that provides high tensile strength.</title>
        <authorList>
            <person name="Kono N."/>
            <person name="Nakamura H."/>
            <person name="Ohtoshi R."/>
            <person name="Tomita M."/>
            <person name="Numata K."/>
            <person name="Arakawa K."/>
        </authorList>
    </citation>
    <scope>NUCLEOTIDE SEQUENCE [LARGE SCALE GENOMIC DNA]</scope>
</reference>
<gene>
    <name evidence="1" type="ORF">EVAR_92182_1</name>
</gene>
<proteinExistence type="predicted"/>
<accession>A0A4C2A785</accession>
<dbReference type="AlphaFoldDB" id="A0A4C2A785"/>
<evidence type="ECO:0000313" key="1">
    <source>
        <dbReference type="EMBL" id="GBP96526.1"/>
    </source>
</evidence>